<dbReference type="Proteomes" id="UP000299084">
    <property type="component" value="Unassembled WGS sequence"/>
</dbReference>
<reference evidence="1 2" key="1">
    <citation type="journal article" date="2019" name="Mol. Ecol. Resour.">
        <title>Improving Illumina assemblies with Hi-C and long reads: an example with the North African dromedary.</title>
        <authorList>
            <person name="Elbers J.P."/>
            <person name="Rogers M.F."/>
            <person name="Perelman P.L."/>
            <person name="Proskuryakova A.A."/>
            <person name="Serdyukova N.A."/>
            <person name="Johnson W.E."/>
            <person name="Horin P."/>
            <person name="Corander J."/>
            <person name="Murphy D."/>
            <person name="Burger P.A."/>
        </authorList>
    </citation>
    <scope>NUCLEOTIDE SEQUENCE [LARGE SCALE GENOMIC DNA]</scope>
    <source>
        <strain evidence="1">Drom800</strain>
        <tissue evidence="1">Blood</tissue>
    </source>
</reference>
<dbReference type="EMBL" id="JWIN03000005">
    <property type="protein sequence ID" value="KAB1278411.1"/>
    <property type="molecule type" value="Genomic_DNA"/>
</dbReference>
<gene>
    <name evidence="1" type="ORF">Cadr_000007399</name>
</gene>
<keyword evidence="2" id="KW-1185">Reference proteome</keyword>
<comment type="caution">
    <text evidence="1">The sequence shown here is derived from an EMBL/GenBank/DDBJ whole genome shotgun (WGS) entry which is preliminary data.</text>
</comment>
<protein>
    <submittedName>
        <fullName evidence="1">Uncharacterized protein</fullName>
    </submittedName>
</protein>
<sequence>MAGSVASTIVLVVISLSRPWQEKSVHIAGPPPLFSTVVHPVPLLMTVHFQGREDTTEEWSTAQSGKRILSVCDAPWQESGMAETEKLCASDFMRA</sequence>
<dbReference type="AlphaFoldDB" id="A0A5N4E4Q1"/>
<name>A0A5N4E4Q1_CAMDR</name>
<proteinExistence type="predicted"/>
<organism evidence="1 2">
    <name type="scientific">Camelus dromedarius</name>
    <name type="common">Dromedary</name>
    <name type="synonym">Arabian camel</name>
    <dbReference type="NCBI Taxonomy" id="9838"/>
    <lineage>
        <taxon>Eukaryota</taxon>
        <taxon>Metazoa</taxon>
        <taxon>Chordata</taxon>
        <taxon>Craniata</taxon>
        <taxon>Vertebrata</taxon>
        <taxon>Euteleostomi</taxon>
        <taxon>Mammalia</taxon>
        <taxon>Eutheria</taxon>
        <taxon>Laurasiatheria</taxon>
        <taxon>Artiodactyla</taxon>
        <taxon>Tylopoda</taxon>
        <taxon>Camelidae</taxon>
        <taxon>Camelus</taxon>
    </lineage>
</organism>
<evidence type="ECO:0000313" key="2">
    <source>
        <dbReference type="Proteomes" id="UP000299084"/>
    </source>
</evidence>
<accession>A0A5N4E4Q1</accession>
<evidence type="ECO:0000313" key="1">
    <source>
        <dbReference type="EMBL" id="KAB1278411.1"/>
    </source>
</evidence>